<evidence type="ECO:0000259" key="14">
    <source>
        <dbReference type="Pfam" id="PF02729"/>
    </source>
</evidence>
<dbReference type="Gene3D" id="3.40.710.10">
    <property type="entry name" value="DD-peptidase/beta-lactamase superfamily"/>
    <property type="match status" value="1"/>
</dbReference>
<dbReference type="HOGENOM" id="CLU_366889_0_0_1"/>
<dbReference type="eggNOG" id="KOG1504">
    <property type="taxonomic scope" value="Eukaryota"/>
</dbReference>
<dbReference type="SUPFAM" id="SSF53671">
    <property type="entry name" value="Aspartate/ornithine carbamoyltransferase"/>
    <property type="match status" value="1"/>
</dbReference>
<dbReference type="InterPro" id="IPR012338">
    <property type="entry name" value="Beta-lactam/transpept-like"/>
</dbReference>
<dbReference type="SUPFAM" id="SSF56601">
    <property type="entry name" value="beta-lactamase/transpeptidase-like"/>
    <property type="match status" value="1"/>
</dbReference>
<dbReference type="PANTHER" id="PTHR45753">
    <property type="entry name" value="ORNITHINE CARBAMOYLTRANSFERASE, MITOCHONDRIAL"/>
    <property type="match status" value="1"/>
</dbReference>
<evidence type="ECO:0000313" key="16">
    <source>
        <dbReference type="Proteomes" id="UP000001745"/>
    </source>
</evidence>
<evidence type="ECO:0000256" key="8">
    <source>
        <dbReference type="ARBA" id="ARBA00022605"/>
    </source>
</evidence>
<proteinExistence type="inferred from homology"/>
<dbReference type="NCBIfam" id="NF001986">
    <property type="entry name" value="PRK00779.1"/>
    <property type="match status" value="1"/>
</dbReference>
<reference evidence="16" key="1">
    <citation type="journal article" date="2015" name="Genome Announc.">
        <title>Genome sequence of the AIDS-associated pathogen Penicillium marneffei (ATCC18224) and its near taxonomic relative Talaromyces stipitatus (ATCC10500).</title>
        <authorList>
            <person name="Nierman W.C."/>
            <person name="Fedorova-Abrams N.D."/>
            <person name="Andrianopoulos A."/>
        </authorList>
    </citation>
    <scope>NUCLEOTIDE SEQUENCE [LARGE SCALE GENOMIC DNA]</scope>
    <source>
        <strain evidence="16">ATCC 10500 / CBS 375.48 / QM 6759 / NRRL 1006</strain>
    </source>
</reference>
<keyword evidence="9 15" id="KW-0808">Transferase</keyword>
<dbReference type="PRINTS" id="PR00100">
    <property type="entry name" value="AOTCASE"/>
</dbReference>
<dbReference type="GO" id="GO:0004585">
    <property type="term" value="F:ornithine carbamoyltransferase activity"/>
    <property type="evidence" value="ECO:0007669"/>
    <property type="project" value="UniProtKB-EC"/>
</dbReference>
<evidence type="ECO:0000259" key="12">
    <source>
        <dbReference type="Pfam" id="PF00144"/>
    </source>
</evidence>
<evidence type="ECO:0000256" key="6">
    <source>
        <dbReference type="ARBA" id="ARBA00021536"/>
    </source>
</evidence>
<evidence type="ECO:0000256" key="9">
    <source>
        <dbReference type="ARBA" id="ARBA00022679"/>
    </source>
</evidence>
<dbReference type="InterPro" id="IPR006131">
    <property type="entry name" value="Asp_carbamoyltransf_Asp/Orn-bd"/>
</dbReference>
<evidence type="ECO:0000256" key="3">
    <source>
        <dbReference type="ARBA" id="ARBA00007805"/>
    </source>
</evidence>
<dbReference type="EMBL" id="EQ962652">
    <property type="protein sequence ID" value="EED23778.1"/>
    <property type="molecule type" value="Genomic_DNA"/>
</dbReference>
<feature type="domain" description="Aspartate/ornithine carbamoyltransferase carbamoyl-P binding" evidence="14">
    <location>
        <begin position="48"/>
        <end position="192"/>
    </location>
</feature>
<keyword evidence="16" id="KW-1185">Reference proteome</keyword>
<dbReference type="InterPro" id="IPR036901">
    <property type="entry name" value="Asp/Orn_carbamoylTrfase_sf"/>
</dbReference>
<feature type="domain" description="Beta-lactamase-related" evidence="12">
    <location>
        <begin position="437"/>
        <end position="567"/>
    </location>
</feature>
<dbReference type="Proteomes" id="UP000001745">
    <property type="component" value="Unassembled WGS sequence"/>
</dbReference>
<keyword evidence="8" id="KW-0028">Amino-acid biosynthesis</keyword>
<comment type="similarity">
    <text evidence="3">Belongs to the aspartate/ornithine carbamoyltransferase superfamily. OTCase family.</text>
</comment>
<dbReference type="FunFam" id="3.40.50.1370:FF:000009">
    <property type="entry name" value="Ornithine carbamoyltransferase, mitochondrial"/>
    <property type="match status" value="1"/>
</dbReference>
<dbReference type="GO" id="GO:0019240">
    <property type="term" value="P:citrulline biosynthetic process"/>
    <property type="evidence" value="ECO:0007669"/>
    <property type="project" value="TreeGrafter"/>
</dbReference>
<sequence length="760" mass="83089">MASSLNVGAVRSGLAPRFTQAKPRSSILRRTYSSATATTPPVSPFAPRHFLSIADLTPAEFTALVRNASSHKKTIKSGSVPRNLLGALSGKTVAMMFSKRSTRTRVSTEGAVAQLGGQPMFLGKDDIQLGVNESLYDTALVVSSMVSCIVARVNKHQDVADLAKHSTVPVINALCDSFHPLQTIADFLTIHENFTPRSTTGLSSLGMEGLKIAWVGDANNVLFDMAIAAAKMGVDLAVATPKGYEIPSTMVEIIKQAGAGVKSPGQLIQTNVPEEAVKDADILVTDTWVSMGQEEEAVKRMKAFEGFQITSELAKRGGAKKNWKFMHCLPRHPEEVSDEVFYSHRSLVFPEAENRLWAAISALEGFVVNKGKIEGTKGLMKSLSSLQHRKVYTAGGGILVDGIDLRVEARSFVYPSYTLDMAFGNNLRRTFSLDISGVTGVSIGVFHENEIIFRRSIGYRDLEQKLPATSDTIDPIRSLSKAFTATIYGSLVAKGVVDWDSLIRDVLLEFPSGHPEVENLTNVTGLLSHWTGIAGGDSLYFHVQPLLSNTELVAAYASPPQVGPFRSKDWSAVANTWPLYFERSHLIASGSIWSSIDDLLTFYREILNDAAQKMNGATDAEETQSPLRQLSTILTGHTFFPPQRESLNERTLGLGWIQTQLPSKLGFIGLTPQIMKSMPTIGYRFTAHHLPSGSREQSTILQHKIYLPATASESLTEFVGEHSYAARIVVKMAEGARKLQFHGLPEEDFDLKHPHGNLIY</sequence>
<comment type="subunit">
    <text evidence="4">Homotrimer.</text>
</comment>
<evidence type="ECO:0000256" key="10">
    <source>
        <dbReference type="ARBA" id="ARBA00033269"/>
    </source>
</evidence>
<keyword evidence="7" id="KW-0055">Arginine biosynthesis</keyword>
<dbReference type="VEuPathDB" id="FungiDB:TSTA_071740"/>
<name>B8LTU8_TALSN</name>
<dbReference type="PRINTS" id="PR00102">
    <property type="entry name" value="OTCASE"/>
</dbReference>
<dbReference type="RefSeq" id="XP_002341165.1">
    <property type="nucleotide sequence ID" value="XM_002341124.1"/>
</dbReference>
<evidence type="ECO:0000256" key="11">
    <source>
        <dbReference type="ARBA" id="ARBA00048772"/>
    </source>
</evidence>
<evidence type="ECO:0000256" key="1">
    <source>
        <dbReference type="ARBA" id="ARBA00004305"/>
    </source>
</evidence>
<dbReference type="STRING" id="441959.B8LTU8"/>
<evidence type="ECO:0000256" key="7">
    <source>
        <dbReference type="ARBA" id="ARBA00022571"/>
    </source>
</evidence>
<gene>
    <name evidence="15" type="ORF">TSTA_071740</name>
</gene>
<evidence type="ECO:0000313" key="15">
    <source>
        <dbReference type="EMBL" id="EED23778.1"/>
    </source>
</evidence>
<dbReference type="PANTHER" id="PTHR45753:SF3">
    <property type="entry name" value="ORNITHINE TRANSCARBAMYLASE, MITOCHONDRIAL"/>
    <property type="match status" value="1"/>
</dbReference>
<comment type="subcellular location">
    <subcellularLocation>
        <location evidence="1">Mitochondrion matrix</location>
    </subcellularLocation>
</comment>
<dbReference type="PROSITE" id="PS00097">
    <property type="entry name" value="CARBAMOYLTRANSFERASE"/>
    <property type="match status" value="1"/>
</dbReference>
<dbReference type="Pfam" id="PF00144">
    <property type="entry name" value="Beta-lactamase"/>
    <property type="match status" value="1"/>
</dbReference>
<dbReference type="GO" id="GO:0042450">
    <property type="term" value="P:L-arginine biosynthetic process via ornithine"/>
    <property type="evidence" value="ECO:0007669"/>
    <property type="project" value="TreeGrafter"/>
</dbReference>
<dbReference type="FunFam" id="3.40.50.1370:FF:000017">
    <property type="entry name" value="Ornithine carbamoyltransferase"/>
    <property type="match status" value="1"/>
</dbReference>
<evidence type="ECO:0000256" key="2">
    <source>
        <dbReference type="ARBA" id="ARBA00004975"/>
    </source>
</evidence>
<dbReference type="InterPro" id="IPR006130">
    <property type="entry name" value="Asp/Orn_carbamoylTrfase"/>
</dbReference>
<dbReference type="InterPro" id="IPR002292">
    <property type="entry name" value="Orn/put_carbamltrans"/>
</dbReference>
<dbReference type="Pfam" id="PF02729">
    <property type="entry name" value="OTCace_N"/>
    <property type="match status" value="1"/>
</dbReference>
<evidence type="ECO:0000256" key="5">
    <source>
        <dbReference type="ARBA" id="ARBA00013007"/>
    </source>
</evidence>
<dbReference type="GeneID" id="8099954"/>
<dbReference type="Gene3D" id="3.40.50.1370">
    <property type="entry name" value="Aspartate/ornithine carbamoyltransferase"/>
    <property type="match status" value="2"/>
</dbReference>
<evidence type="ECO:0000259" key="13">
    <source>
        <dbReference type="Pfam" id="PF00185"/>
    </source>
</evidence>
<organism evidence="15 16">
    <name type="scientific">Talaromyces stipitatus (strain ATCC 10500 / CBS 375.48 / QM 6759 / NRRL 1006)</name>
    <name type="common">Penicillium stipitatum</name>
    <dbReference type="NCBI Taxonomy" id="441959"/>
    <lineage>
        <taxon>Eukaryota</taxon>
        <taxon>Fungi</taxon>
        <taxon>Dikarya</taxon>
        <taxon>Ascomycota</taxon>
        <taxon>Pezizomycotina</taxon>
        <taxon>Eurotiomycetes</taxon>
        <taxon>Eurotiomycetidae</taxon>
        <taxon>Eurotiales</taxon>
        <taxon>Trichocomaceae</taxon>
        <taxon>Talaromyces</taxon>
        <taxon>Talaromyces sect. Talaromyces</taxon>
    </lineage>
</organism>
<protein>
    <recommendedName>
        <fullName evidence="6">Ornithine carbamoyltransferase, mitochondrial</fullName>
        <ecNumber evidence="5">2.1.3.3</ecNumber>
    </recommendedName>
    <alternativeName>
        <fullName evidence="10">Ornithine transcarbamylase</fullName>
    </alternativeName>
</protein>
<dbReference type="AlphaFoldDB" id="B8LTU8"/>
<dbReference type="GO" id="GO:0016597">
    <property type="term" value="F:amino acid binding"/>
    <property type="evidence" value="ECO:0007669"/>
    <property type="project" value="InterPro"/>
</dbReference>
<dbReference type="NCBIfam" id="TIGR00658">
    <property type="entry name" value="orni_carb_tr"/>
    <property type="match status" value="1"/>
</dbReference>
<accession>B8LTU8</accession>
<dbReference type="EC" id="2.1.3.3" evidence="5"/>
<dbReference type="OrthoDB" id="10252326at2759"/>
<comment type="catalytic activity">
    <reaction evidence="11">
        <text>carbamoyl phosphate + L-ornithine = L-citrulline + phosphate + H(+)</text>
        <dbReference type="Rhea" id="RHEA:19513"/>
        <dbReference type="ChEBI" id="CHEBI:15378"/>
        <dbReference type="ChEBI" id="CHEBI:43474"/>
        <dbReference type="ChEBI" id="CHEBI:46911"/>
        <dbReference type="ChEBI" id="CHEBI:57743"/>
        <dbReference type="ChEBI" id="CHEBI:58228"/>
        <dbReference type="EC" id="2.1.3.3"/>
    </reaction>
</comment>
<dbReference type="Pfam" id="PF00185">
    <property type="entry name" value="OTCace"/>
    <property type="match status" value="1"/>
</dbReference>
<evidence type="ECO:0000256" key="4">
    <source>
        <dbReference type="ARBA" id="ARBA00011233"/>
    </source>
</evidence>
<dbReference type="InterPro" id="IPR001466">
    <property type="entry name" value="Beta-lactam-related"/>
</dbReference>
<dbReference type="GO" id="GO:0005759">
    <property type="term" value="C:mitochondrial matrix"/>
    <property type="evidence" value="ECO:0007669"/>
    <property type="project" value="UniProtKB-SubCell"/>
</dbReference>
<comment type="pathway">
    <text evidence="2">Amino-acid biosynthesis; L-arginine biosynthesis; L-arginine from L-ornithine and carbamoyl phosphate: step 1/3.</text>
</comment>
<feature type="domain" description="Aspartate/ornithine carbamoyltransferase Asp/Orn-binding" evidence="13">
    <location>
        <begin position="208"/>
        <end position="361"/>
    </location>
</feature>
<dbReference type="InParanoid" id="B8LTU8"/>
<dbReference type="InterPro" id="IPR006132">
    <property type="entry name" value="Asp/Orn_carbamoyltranf_P-bd"/>
</dbReference>